<accession>A5BYN6</accession>
<gene>
    <name evidence="1" type="ORF">VITISV_021893</name>
</gene>
<evidence type="ECO:0000313" key="1">
    <source>
        <dbReference type="EMBL" id="CAN70705.1"/>
    </source>
</evidence>
<name>A5BYN6_VITVI</name>
<reference evidence="1" key="1">
    <citation type="journal article" date="2007" name="PLoS ONE">
        <title>The first genome sequence of an elite grapevine cultivar (Pinot noir Vitis vinifera L.): coping with a highly heterozygous genome.</title>
        <authorList>
            <person name="Velasco R."/>
            <person name="Zharkikh A."/>
            <person name="Troggio M."/>
            <person name="Cartwright D.A."/>
            <person name="Cestaro A."/>
            <person name="Pruss D."/>
            <person name="Pindo M."/>
            <person name="FitzGerald L.M."/>
            <person name="Vezzulli S."/>
            <person name="Reid J."/>
            <person name="Malacarne G."/>
            <person name="Iliev D."/>
            <person name="Coppola G."/>
            <person name="Wardell B."/>
            <person name="Micheletti D."/>
            <person name="Macalma T."/>
            <person name="Facci M."/>
            <person name="Mitchell J.T."/>
            <person name="Perazzolli M."/>
            <person name="Eldredge G."/>
            <person name="Gatto P."/>
            <person name="Oyzerski R."/>
            <person name="Moretto M."/>
            <person name="Gutin N."/>
            <person name="Stefanini M."/>
            <person name="Chen Y."/>
            <person name="Segala C."/>
            <person name="Davenport C."/>
            <person name="Dematte L."/>
            <person name="Mraz A."/>
            <person name="Battilana J."/>
            <person name="Stormo K."/>
            <person name="Costa F."/>
            <person name="Tao Q."/>
            <person name="Si-Ammour A."/>
            <person name="Harkins T."/>
            <person name="Lackey A."/>
            <person name="Perbost C."/>
            <person name="Taillon B."/>
            <person name="Stella A."/>
            <person name="Solovyev V."/>
            <person name="Fawcett J.A."/>
            <person name="Sterck L."/>
            <person name="Vandepoele K."/>
            <person name="Grando S.M."/>
            <person name="Toppo S."/>
            <person name="Moser C."/>
            <person name="Lanchbury J."/>
            <person name="Bogden R."/>
            <person name="Skolnick M."/>
            <person name="Sgaramella V."/>
            <person name="Bhatnagar S.K."/>
            <person name="Fontana P."/>
            <person name="Gutin A."/>
            <person name="Van de Peer Y."/>
            <person name="Salamini F."/>
            <person name="Viola R."/>
        </authorList>
    </citation>
    <scope>NUCLEOTIDE SEQUENCE</scope>
</reference>
<dbReference type="EMBL" id="AM475957">
    <property type="protein sequence ID" value="CAN70705.1"/>
    <property type="molecule type" value="Genomic_DNA"/>
</dbReference>
<protein>
    <submittedName>
        <fullName evidence="1">Uncharacterized protein</fullName>
    </submittedName>
</protein>
<proteinExistence type="predicted"/>
<dbReference type="AlphaFoldDB" id="A5BYN6"/>
<sequence length="322" mass="35647">MALKMDRSSTTENYTFWMIGLAWTGSTTSLKKVVEASLNLDSIPPGFSRADGGNPICLNANICNSTRLGSIGGKVITPSIGCVPPGGKPARIVFIGSDHLKFDSSQIMGMSFSYEMLRGVRLAWFDCCCPPRSLPTCLLWLVVLELQVELFLASRLVTRIYWVVAQTLSSSMEYLLARLNKSSIVVGVPSYVENFGTMNPPWRFVVDDVRVERRGEYVVQSAIDRVEETPINQIPHWASQIREDLGPSGRCGLLSDANGPNRMSPDALKAVQAVVKEVTRGLAGMMSHGQMRDSIRGWTRGILPPHFYFFKTLHLSAFNQIL</sequence>
<organism evidence="1">
    <name type="scientific">Vitis vinifera</name>
    <name type="common">Grape</name>
    <dbReference type="NCBI Taxonomy" id="29760"/>
    <lineage>
        <taxon>Eukaryota</taxon>
        <taxon>Viridiplantae</taxon>
        <taxon>Streptophyta</taxon>
        <taxon>Embryophyta</taxon>
        <taxon>Tracheophyta</taxon>
        <taxon>Spermatophyta</taxon>
        <taxon>Magnoliopsida</taxon>
        <taxon>eudicotyledons</taxon>
        <taxon>Gunneridae</taxon>
        <taxon>Pentapetalae</taxon>
        <taxon>rosids</taxon>
        <taxon>Vitales</taxon>
        <taxon>Vitaceae</taxon>
        <taxon>Viteae</taxon>
        <taxon>Vitis</taxon>
    </lineage>
</organism>